<evidence type="ECO:0000256" key="4">
    <source>
        <dbReference type="ARBA" id="ARBA00024481"/>
    </source>
</evidence>
<dbReference type="InterPro" id="IPR013791">
    <property type="entry name" value="RNA3'-term_phos_cycl_insert"/>
</dbReference>
<dbReference type="InterPro" id="IPR000228">
    <property type="entry name" value="RNA3'_term_phos_cyc"/>
</dbReference>
<feature type="domain" description="RNA 3'-terminal phosphate cyclase insert" evidence="8">
    <location>
        <begin position="188"/>
        <end position="283"/>
    </location>
</feature>
<comment type="subcellular location">
    <subcellularLocation>
        <location evidence="5">Cytoplasm</location>
    </subcellularLocation>
</comment>
<dbReference type="GO" id="GO:0005524">
    <property type="term" value="F:ATP binding"/>
    <property type="evidence" value="ECO:0007669"/>
    <property type="project" value="UniProtKB-KW"/>
</dbReference>
<comment type="catalytic activity">
    <reaction evidence="4 5">
        <text>a 3'-end 3'-phospho-ribonucleotide-RNA + ATP = a 3'-end 2',3'-cyclophospho-ribonucleotide-RNA + AMP + diphosphate</text>
        <dbReference type="Rhea" id="RHEA:23976"/>
        <dbReference type="Rhea" id="RHEA-COMP:10463"/>
        <dbReference type="Rhea" id="RHEA-COMP:10464"/>
        <dbReference type="ChEBI" id="CHEBI:30616"/>
        <dbReference type="ChEBI" id="CHEBI:33019"/>
        <dbReference type="ChEBI" id="CHEBI:83062"/>
        <dbReference type="ChEBI" id="CHEBI:83064"/>
        <dbReference type="ChEBI" id="CHEBI:456215"/>
        <dbReference type="EC" id="6.5.1.4"/>
    </reaction>
</comment>
<keyword evidence="2 5" id="KW-0436">Ligase</keyword>
<evidence type="ECO:0000256" key="6">
    <source>
        <dbReference type="NCBIfam" id="TIGR03399"/>
    </source>
</evidence>
<evidence type="ECO:0000313" key="10">
    <source>
        <dbReference type="Proteomes" id="UP000230064"/>
    </source>
</evidence>
<proteinExistence type="inferred from homology"/>
<dbReference type="InterPro" id="IPR023797">
    <property type="entry name" value="RNA3'_phos_cyclase_dom"/>
</dbReference>
<accession>A0A2M7MFK9</accession>
<dbReference type="Gene3D" id="3.30.360.20">
    <property type="entry name" value="RNA 3'-terminal phosphate cyclase, insert domain"/>
    <property type="match status" value="1"/>
</dbReference>
<evidence type="ECO:0000259" key="8">
    <source>
        <dbReference type="Pfam" id="PF05189"/>
    </source>
</evidence>
<comment type="caution">
    <text evidence="9">The sequence shown here is derived from an EMBL/GenBank/DDBJ whole genome shotgun (WGS) entry which is preliminary data.</text>
</comment>
<sequence length="347" mass="38347">MIEIDGSYSEGGGQILRTACALSAVTKKPCRVFNIRKGRPKPGLMPQHLLGIQALTQLCKGKLEGDFLGSEEIKFYPGEIDRGRTSVNIKIETAGSITLVLQTLIPPALFASRVAGGWRPIKITFDGGATDTFFSPTIDYFRYVFLKILEKIGGKVEINILRRGYYPEGGARIEVRVLPAKLKSLNLTERGLFQKILVISGASNTLKEKKVAERQVAGVREVLGKLKLPTEEKIEYYDTRCPGSQLSLVAEFENTVIGTDNLGKLGKRAEDVGKEAALELLREQKSGACLDKHLSDQILPYLALAPGKSQVTVSETTNHCQTNIWVIEKFIDGKLEIKDNLIIWKPF</sequence>
<dbReference type="Pfam" id="PF01137">
    <property type="entry name" value="RTC"/>
    <property type="match status" value="1"/>
</dbReference>
<dbReference type="EC" id="6.5.1.4" evidence="5 6"/>
<dbReference type="SUPFAM" id="SSF55205">
    <property type="entry name" value="EPT/RTPC-like"/>
    <property type="match status" value="2"/>
</dbReference>
<gene>
    <name evidence="5" type="primary">rtcA</name>
    <name evidence="9" type="ORF">COZ30_00320</name>
</gene>
<dbReference type="NCBIfam" id="TIGR03399">
    <property type="entry name" value="RNA_3prim_cycl"/>
    <property type="match status" value="1"/>
</dbReference>
<dbReference type="InterPro" id="IPR013792">
    <property type="entry name" value="RNA3'P_cycl/enolpyr_Trfase_a/b"/>
</dbReference>
<dbReference type="Pfam" id="PF05189">
    <property type="entry name" value="RTC_insert"/>
    <property type="match status" value="1"/>
</dbReference>
<dbReference type="Proteomes" id="UP000230064">
    <property type="component" value="Unassembled WGS sequence"/>
</dbReference>
<keyword evidence="5" id="KW-0963">Cytoplasm</keyword>
<dbReference type="EMBL" id="PFJR01000006">
    <property type="protein sequence ID" value="PIX88644.1"/>
    <property type="molecule type" value="Genomic_DNA"/>
</dbReference>
<feature type="binding site" evidence="5">
    <location>
        <position position="102"/>
    </location>
    <ligand>
        <name>ATP</name>
        <dbReference type="ChEBI" id="CHEBI:30616"/>
    </ligand>
</feature>
<dbReference type="Gene3D" id="3.65.10.20">
    <property type="entry name" value="RNA 3'-terminal phosphate cyclase domain"/>
    <property type="match status" value="1"/>
</dbReference>
<name>A0A2M7MFK9_9BACT</name>
<evidence type="ECO:0000259" key="7">
    <source>
        <dbReference type="Pfam" id="PF01137"/>
    </source>
</evidence>
<dbReference type="HAMAP" id="MF_00200">
    <property type="entry name" value="RTC"/>
    <property type="match status" value="1"/>
</dbReference>
<protein>
    <recommendedName>
        <fullName evidence="5 6">RNA 3'-terminal phosphate cyclase</fullName>
        <shortName evidence="5">RNA cyclase</shortName>
        <shortName evidence="5">RNA-3'-phosphate cyclase</shortName>
        <ecNumber evidence="5 6">6.5.1.4</ecNumber>
    </recommendedName>
</protein>
<dbReference type="GO" id="GO:0005737">
    <property type="term" value="C:cytoplasm"/>
    <property type="evidence" value="ECO:0007669"/>
    <property type="project" value="UniProtKB-SubCell"/>
</dbReference>
<dbReference type="AlphaFoldDB" id="A0A2M7MFK9"/>
<dbReference type="GO" id="GO:0006396">
    <property type="term" value="P:RNA processing"/>
    <property type="evidence" value="ECO:0007669"/>
    <property type="project" value="UniProtKB-UniRule"/>
</dbReference>
<feature type="binding site" evidence="5">
    <location>
        <begin position="293"/>
        <end position="297"/>
    </location>
    <ligand>
        <name>ATP</name>
        <dbReference type="ChEBI" id="CHEBI:30616"/>
    </ligand>
</feature>
<dbReference type="GO" id="GO:0003963">
    <property type="term" value="F:RNA-3'-phosphate cyclase activity"/>
    <property type="evidence" value="ECO:0007669"/>
    <property type="project" value="UniProtKB-UniRule"/>
</dbReference>
<evidence type="ECO:0000256" key="2">
    <source>
        <dbReference type="ARBA" id="ARBA00022598"/>
    </source>
</evidence>
<dbReference type="PANTHER" id="PTHR11096:SF0">
    <property type="entry name" value="RNA 3'-TERMINAL PHOSPHATE CYCLASE"/>
    <property type="match status" value="1"/>
</dbReference>
<evidence type="ECO:0000313" key="9">
    <source>
        <dbReference type="EMBL" id="PIX88644.1"/>
    </source>
</evidence>
<keyword evidence="5" id="KW-0067">ATP-binding</keyword>
<dbReference type="PIRSF" id="PIRSF005378">
    <property type="entry name" value="RNA3'_term_phos_cycl_euk"/>
    <property type="match status" value="1"/>
</dbReference>
<dbReference type="PANTHER" id="PTHR11096">
    <property type="entry name" value="RNA 3' TERMINAL PHOSPHATE CYCLASE"/>
    <property type="match status" value="1"/>
</dbReference>
<evidence type="ECO:0000256" key="5">
    <source>
        <dbReference type="HAMAP-Rule" id="MF_00200"/>
    </source>
</evidence>
<dbReference type="InterPro" id="IPR037136">
    <property type="entry name" value="RNA3'_phos_cyclase_dom_sf"/>
</dbReference>
<dbReference type="InterPro" id="IPR017770">
    <property type="entry name" value="RNA3'_term_phos_cyc_type_1"/>
</dbReference>
<evidence type="ECO:0000256" key="3">
    <source>
        <dbReference type="ARBA" id="ARBA00022741"/>
    </source>
</evidence>
<comment type="similarity">
    <text evidence="1 5">Belongs to the RNA 3'-terminal cyclase family. Type 1 subfamily.</text>
</comment>
<feature type="active site" description="Tele-AMP-histidine intermediate" evidence="5">
    <location>
        <position position="319"/>
    </location>
</feature>
<reference evidence="10" key="1">
    <citation type="submission" date="2017-09" db="EMBL/GenBank/DDBJ databases">
        <title>Depth-based differentiation of microbial function through sediment-hosted aquifers and enrichment of novel symbionts in the deep terrestrial subsurface.</title>
        <authorList>
            <person name="Probst A.J."/>
            <person name="Ladd B."/>
            <person name="Jarett J.K."/>
            <person name="Geller-Mcgrath D.E."/>
            <person name="Sieber C.M.K."/>
            <person name="Emerson J.B."/>
            <person name="Anantharaman K."/>
            <person name="Thomas B.C."/>
            <person name="Malmstrom R."/>
            <person name="Stieglmeier M."/>
            <person name="Klingl A."/>
            <person name="Woyke T."/>
            <person name="Ryan C.M."/>
            <person name="Banfield J.F."/>
        </authorList>
    </citation>
    <scope>NUCLEOTIDE SEQUENCE [LARGE SCALE GENOMIC DNA]</scope>
</reference>
<evidence type="ECO:0000256" key="1">
    <source>
        <dbReference type="ARBA" id="ARBA00009206"/>
    </source>
</evidence>
<feature type="domain" description="RNA 3'-terminal phosphate cyclase" evidence="7">
    <location>
        <begin position="8"/>
        <end position="337"/>
    </location>
</feature>
<dbReference type="InterPro" id="IPR036553">
    <property type="entry name" value="RPTC_insert"/>
</dbReference>
<organism evidence="9 10">
    <name type="scientific">Candidatus Nealsonbacteria bacterium CG_4_10_14_3_um_filter_36_16</name>
    <dbReference type="NCBI Taxonomy" id="1974685"/>
    <lineage>
        <taxon>Bacteria</taxon>
        <taxon>Candidatus Nealsoniibacteriota</taxon>
    </lineage>
</organism>
<keyword evidence="3 5" id="KW-0547">Nucleotide-binding</keyword>
<dbReference type="SUPFAM" id="SSF52913">
    <property type="entry name" value="RNA 3'-terminal phosphate cyclase, RPTC, insert domain"/>
    <property type="match status" value="1"/>
</dbReference>
<comment type="function">
    <text evidence="5">Catalyzes the conversion of 3'-phosphate to a 2',3'-cyclic phosphodiester at the end of RNA. The mechanism of action of the enzyme occurs in 3 steps: (A) adenylation of the enzyme by ATP; (B) transfer of adenylate to an RNA-N3'P to produce RNA-N3'PP5'A; (C) and attack of the adjacent 2'-hydroxyl on the 3'-phosphorus in the diester linkage to produce the cyclic end product. The biological role of this enzyme is unknown but it is likely to function in some aspects of cellular RNA processing.</text>
</comment>